<dbReference type="Proteomes" id="UP000000925">
    <property type="component" value="Chromosome"/>
</dbReference>
<proteinExistence type="predicted"/>
<name>D5EMY3_CORAD</name>
<keyword evidence="2" id="KW-0732">Signal</keyword>
<evidence type="ECO:0008006" key="5">
    <source>
        <dbReference type="Google" id="ProtNLM"/>
    </source>
</evidence>
<dbReference type="HOGENOM" id="CLU_1088652_0_0_0"/>
<evidence type="ECO:0000256" key="1">
    <source>
        <dbReference type="SAM" id="MobiDB-lite"/>
    </source>
</evidence>
<evidence type="ECO:0000313" key="3">
    <source>
        <dbReference type="EMBL" id="ADE55373.1"/>
    </source>
</evidence>
<reference evidence="3 4" key="1">
    <citation type="journal article" date="2010" name="Stand. Genomic Sci.">
        <title>Complete genome sequence of Coraliomargarita akajimensis type strain (04OKA010-24).</title>
        <authorList>
            <person name="Mavromatis K."/>
            <person name="Abt B."/>
            <person name="Brambilla E."/>
            <person name="Lapidus A."/>
            <person name="Copeland A."/>
            <person name="Deshpande S."/>
            <person name="Nolan M."/>
            <person name="Lucas S."/>
            <person name="Tice H."/>
            <person name="Cheng J.F."/>
            <person name="Han C."/>
            <person name="Detter J.C."/>
            <person name="Woyke T."/>
            <person name="Goodwin L."/>
            <person name="Pitluck S."/>
            <person name="Held B."/>
            <person name="Brettin T."/>
            <person name="Tapia R."/>
            <person name="Ivanova N."/>
            <person name="Mikhailova N."/>
            <person name="Pati A."/>
            <person name="Liolios K."/>
            <person name="Chen A."/>
            <person name="Palaniappan K."/>
            <person name="Land M."/>
            <person name="Hauser L."/>
            <person name="Chang Y.J."/>
            <person name="Jeffries C.D."/>
            <person name="Rohde M."/>
            <person name="Goker M."/>
            <person name="Bristow J."/>
            <person name="Eisen J.A."/>
            <person name="Markowitz V."/>
            <person name="Hugenholtz P."/>
            <person name="Klenk H.P."/>
            <person name="Kyrpides N.C."/>
        </authorList>
    </citation>
    <scope>NUCLEOTIDE SEQUENCE [LARGE SCALE GENOMIC DNA]</scope>
    <source>
        <strain evidence="4">DSM 45221 / IAM 15411 / JCM 23193 / KCTC 12865</strain>
    </source>
</reference>
<evidence type="ECO:0000256" key="2">
    <source>
        <dbReference type="SAM" id="SignalP"/>
    </source>
</evidence>
<dbReference type="KEGG" id="caa:Caka_2356"/>
<keyword evidence="4" id="KW-1185">Reference proteome</keyword>
<feature type="region of interest" description="Disordered" evidence="1">
    <location>
        <begin position="235"/>
        <end position="255"/>
    </location>
</feature>
<organism evidence="3 4">
    <name type="scientific">Coraliomargarita akajimensis (strain DSM 45221 / IAM 15411 / JCM 23193 / KCTC 12865 / 04OKA010-24)</name>
    <dbReference type="NCBI Taxonomy" id="583355"/>
    <lineage>
        <taxon>Bacteria</taxon>
        <taxon>Pseudomonadati</taxon>
        <taxon>Verrucomicrobiota</taxon>
        <taxon>Opitutia</taxon>
        <taxon>Puniceicoccales</taxon>
        <taxon>Coraliomargaritaceae</taxon>
        <taxon>Coraliomargarita</taxon>
    </lineage>
</organism>
<dbReference type="EMBL" id="CP001998">
    <property type="protein sequence ID" value="ADE55373.1"/>
    <property type="molecule type" value="Genomic_DNA"/>
</dbReference>
<dbReference type="RefSeq" id="WP_013044095.1">
    <property type="nucleotide sequence ID" value="NC_014008.1"/>
</dbReference>
<dbReference type="AlphaFoldDB" id="D5EMY3"/>
<dbReference type="OrthoDB" id="188527at2"/>
<feature type="signal peptide" evidence="2">
    <location>
        <begin position="1"/>
        <end position="18"/>
    </location>
</feature>
<gene>
    <name evidence="3" type="ordered locus">Caka_2356</name>
</gene>
<sequence length="255" mass="28568">MKWFVAICWLIPVLPLWSNVSMQSAEIIAGARAAVASEAAIESFVTLQIEGQIVPADAALPVAKVYIVARRPMSQRVEIHMDDLIETTILNGRQGCLLRSNSSDRTSRHMRLLNPHELATITGSTREIFAFFIPDRANGETVEYRGIEQRLGERVHHLVYRYPDGRETVRFFSVTDFRLVSLMTADGLERVDVGEQLVGGIRFPLEIDYYQLGEKLHTMQLLQVRVNKPLKEGAFAFPKPPQKRQPGESGAAAAP</sequence>
<feature type="chain" id="PRO_5003071622" description="Outer membrane lipoprotein-sorting protein" evidence="2">
    <location>
        <begin position="19"/>
        <end position="255"/>
    </location>
</feature>
<dbReference type="eggNOG" id="ENOG502ZPN5">
    <property type="taxonomic scope" value="Bacteria"/>
</dbReference>
<accession>D5EMY3</accession>
<dbReference type="STRING" id="583355.Caka_2356"/>
<protein>
    <recommendedName>
        <fullName evidence="5">Outer membrane lipoprotein-sorting protein</fullName>
    </recommendedName>
</protein>
<evidence type="ECO:0000313" key="4">
    <source>
        <dbReference type="Proteomes" id="UP000000925"/>
    </source>
</evidence>